<proteinExistence type="predicted"/>
<comment type="caution">
    <text evidence="1">The sequence shown here is derived from an EMBL/GenBank/DDBJ whole genome shotgun (WGS) entry which is preliminary data.</text>
</comment>
<evidence type="ECO:0000313" key="1">
    <source>
        <dbReference type="EMBL" id="NML95518.1"/>
    </source>
</evidence>
<dbReference type="Proteomes" id="UP000583556">
    <property type="component" value="Unassembled WGS sequence"/>
</dbReference>
<dbReference type="AlphaFoldDB" id="A0A7Y0BSC3"/>
<evidence type="ECO:0000313" key="2">
    <source>
        <dbReference type="Proteomes" id="UP000583556"/>
    </source>
</evidence>
<sequence>MIDREYSLPAGVAGQAIRLTLSPAELSDLADQCESLAADRQRWGLARVLQVMGIESPGGAGGEQGASRQGMWISLLADSGAYESAAFALLPGDCEYCASRDDAGLHSATVVLAGGHSASSQGAGSVSMAVCAALLRALAHQRSATPHLA</sequence>
<accession>A0A7Y0BSC3</accession>
<dbReference type="RefSeq" id="WP_169494720.1">
    <property type="nucleotide sequence ID" value="NZ_JABBGM010000010.1"/>
</dbReference>
<organism evidence="1 2">
    <name type="scientific">Novosphingobium olei</name>
    <dbReference type="NCBI Taxonomy" id="2728851"/>
    <lineage>
        <taxon>Bacteria</taxon>
        <taxon>Pseudomonadati</taxon>
        <taxon>Pseudomonadota</taxon>
        <taxon>Alphaproteobacteria</taxon>
        <taxon>Sphingomonadales</taxon>
        <taxon>Sphingomonadaceae</taxon>
        <taxon>Novosphingobium</taxon>
    </lineage>
</organism>
<keyword evidence="2" id="KW-1185">Reference proteome</keyword>
<name>A0A7Y0BSC3_9SPHN</name>
<protein>
    <submittedName>
        <fullName evidence="1">Uncharacterized protein</fullName>
    </submittedName>
</protein>
<gene>
    <name evidence="1" type="ORF">HHL27_17730</name>
</gene>
<dbReference type="EMBL" id="JABBGM010000010">
    <property type="protein sequence ID" value="NML95518.1"/>
    <property type="molecule type" value="Genomic_DNA"/>
</dbReference>
<reference evidence="1 2" key="1">
    <citation type="submission" date="2020-04" db="EMBL/GenBank/DDBJ databases">
        <title>Novosphingobium sp. TW-4 isolated from soil.</title>
        <authorList>
            <person name="Dahal R.H."/>
            <person name="Chaudhary D.K."/>
        </authorList>
    </citation>
    <scope>NUCLEOTIDE SEQUENCE [LARGE SCALE GENOMIC DNA]</scope>
    <source>
        <strain evidence="1 2">TW-4</strain>
    </source>
</reference>